<protein>
    <submittedName>
        <fullName evidence="1">Uncharacterized protein</fullName>
    </submittedName>
</protein>
<name>A0ABV6CL55_9RHOB</name>
<dbReference type="RefSeq" id="WP_265507190.1">
    <property type="nucleotide sequence ID" value="NZ_JAOTBE010000026.1"/>
</dbReference>
<evidence type="ECO:0000313" key="1">
    <source>
        <dbReference type="EMBL" id="MFC0201469.1"/>
    </source>
</evidence>
<organism evidence="1 2">
    <name type="scientific">Paracoccus rhizosphaerae</name>
    <dbReference type="NCBI Taxonomy" id="1133347"/>
    <lineage>
        <taxon>Bacteria</taxon>
        <taxon>Pseudomonadati</taxon>
        <taxon>Pseudomonadota</taxon>
        <taxon>Alphaproteobacteria</taxon>
        <taxon>Rhodobacterales</taxon>
        <taxon>Paracoccaceae</taxon>
        <taxon>Paracoccus</taxon>
    </lineage>
</organism>
<reference evidence="1 2" key="1">
    <citation type="submission" date="2024-09" db="EMBL/GenBank/DDBJ databases">
        <authorList>
            <person name="Sun Q."/>
            <person name="Mori K."/>
        </authorList>
    </citation>
    <scope>NUCLEOTIDE SEQUENCE [LARGE SCALE GENOMIC DNA]</scope>
    <source>
        <strain evidence="1 2">CCM 7904</strain>
    </source>
</reference>
<comment type="caution">
    <text evidence="1">The sequence shown here is derived from an EMBL/GenBank/DDBJ whole genome shotgun (WGS) entry which is preliminary data.</text>
</comment>
<evidence type="ECO:0000313" key="2">
    <source>
        <dbReference type="Proteomes" id="UP001589795"/>
    </source>
</evidence>
<gene>
    <name evidence="1" type="ORF">ACFFIZ_14425</name>
</gene>
<proteinExistence type="predicted"/>
<sequence length="53" mass="5663">MFIISKCSDDGRQILDGLGQFARTGFELSMRVSKGLVASRMAKATPLATVSSI</sequence>
<dbReference type="EMBL" id="JBHLWQ010000135">
    <property type="protein sequence ID" value="MFC0201469.1"/>
    <property type="molecule type" value="Genomic_DNA"/>
</dbReference>
<accession>A0ABV6CL55</accession>
<keyword evidence="2" id="KW-1185">Reference proteome</keyword>
<dbReference type="Proteomes" id="UP001589795">
    <property type="component" value="Unassembled WGS sequence"/>
</dbReference>